<sequence length="42" mass="4833">WFSPKMRRPTPERWTLWVCKCSTGSITPNGKEDLPTVEGGWP</sequence>
<name>A0A6J4R1W6_9ACTN</name>
<protein>
    <submittedName>
        <fullName evidence="1">Uncharacterized protein</fullName>
    </submittedName>
</protein>
<feature type="non-terminal residue" evidence="1">
    <location>
        <position position="1"/>
    </location>
</feature>
<proteinExistence type="predicted"/>
<accession>A0A6J4R1W6</accession>
<evidence type="ECO:0000313" key="1">
    <source>
        <dbReference type="EMBL" id="CAA9461766.1"/>
    </source>
</evidence>
<reference evidence="1" key="1">
    <citation type="submission" date="2020-02" db="EMBL/GenBank/DDBJ databases">
        <authorList>
            <person name="Meier V. D."/>
        </authorList>
    </citation>
    <scope>NUCLEOTIDE SEQUENCE</scope>
    <source>
        <strain evidence="1">AVDCRST_MAG58</strain>
    </source>
</reference>
<dbReference type="EMBL" id="CADCVF010000055">
    <property type="protein sequence ID" value="CAA9461766.1"/>
    <property type="molecule type" value="Genomic_DNA"/>
</dbReference>
<feature type="non-terminal residue" evidence="1">
    <location>
        <position position="42"/>
    </location>
</feature>
<dbReference type="AlphaFoldDB" id="A0A6J4R1W6"/>
<gene>
    <name evidence="1" type="ORF">AVDCRST_MAG58-2617</name>
</gene>
<organism evidence="1">
    <name type="scientific">uncultured Rubrobacteraceae bacterium</name>
    <dbReference type="NCBI Taxonomy" id="349277"/>
    <lineage>
        <taxon>Bacteria</taxon>
        <taxon>Bacillati</taxon>
        <taxon>Actinomycetota</taxon>
        <taxon>Rubrobacteria</taxon>
        <taxon>Rubrobacterales</taxon>
        <taxon>Rubrobacteraceae</taxon>
        <taxon>environmental samples</taxon>
    </lineage>
</organism>